<name>A0A672FHJ4_SALFA</name>
<keyword evidence="10" id="KW-1185">Reference proteome</keyword>
<evidence type="ECO:0000256" key="7">
    <source>
        <dbReference type="SAM" id="Phobius"/>
    </source>
</evidence>
<dbReference type="PROSITE" id="PS51225">
    <property type="entry name" value="MARVEL"/>
    <property type="match status" value="1"/>
</dbReference>
<dbReference type="InParanoid" id="A0A672FHJ4"/>
<dbReference type="PANTHER" id="PTHR22776:SF25">
    <property type="entry name" value="CKLF-LIKE MARVEL TRANSMEMBRANE DOMAIN-CONTAINING PROTEIN 6"/>
    <property type="match status" value="1"/>
</dbReference>
<evidence type="ECO:0000256" key="4">
    <source>
        <dbReference type="ARBA" id="ARBA00023136"/>
    </source>
</evidence>
<reference evidence="9" key="1">
    <citation type="submission" date="2019-06" db="EMBL/GenBank/DDBJ databases">
        <authorList>
            <consortium name="Wellcome Sanger Institute Data Sharing"/>
        </authorList>
    </citation>
    <scope>NUCLEOTIDE SEQUENCE [LARGE SCALE GENOMIC DNA]</scope>
</reference>
<accession>A0A672FHJ4</accession>
<keyword evidence="3 7" id="KW-1133">Transmembrane helix</keyword>
<dbReference type="Pfam" id="PF01284">
    <property type="entry name" value="MARVEL"/>
    <property type="match status" value="1"/>
</dbReference>
<feature type="transmembrane region" description="Helical" evidence="7">
    <location>
        <begin position="12"/>
        <end position="37"/>
    </location>
</feature>
<evidence type="ECO:0000256" key="2">
    <source>
        <dbReference type="ARBA" id="ARBA00022692"/>
    </source>
</evidence>
<dbReference type="OMA" id="ASMVWEK"/>
<dbReference type="Ensembl" id="ENSSFAT00005005605.1">
    <property type="protein sequence ID" value="ENSSFAP00005005302.1"/>
    <property type="gene ID" value="ENSSFAG00005003362.1"/>
</dbReference>
<evidence type="ECO:0000313" key="10">
    <source>
        <dbReference type="Proteomes" id="UP000472267"/>
    </source>
</evidence>
<comment type="subcellular location">
    <subcellularLocation>
        <location evidence="1">Membrane</location>
        <topology evidence="1">Multi-pass membrane protein</topology>
    </subcellularLocation>
</comment>
<keyword evidence="2 5" id="KW-0812">Transmembrane</keyword>
<evidence type="ECO:0000256" key="1">
    <source>
        <dbReference type="ARBA" id="ARBA00004141"/>
    </source>
</evidence>
<organism evidence="9 10">
    <name type="scientific">Salarias fasciatus</name>
    <name type="common">Jewelled blenny</name>
    <name type="synonym">Blennius fasciatus</name>
    <dbReference type="NCBI Taxonomy" id="181472"/>
    <lineage>
        <taxon>Eukaryota</taxon>
        <taxon>Metazoa</taxon>
        <taxon>Chordata</taxon>
        <taxon>Craniata</taxon>
        <taxon>Vertebrata</taxon>
        <taxon>Euteleostomi</taxon>
        <taxon>Actinopterygii</taxon>
        <taxon>Neopterygii</taxon>
        <taxon>Teleostei</taxon>
        <taxon>Neoteleostei</taxon>
        <taxon>Acanthomorphata</taxon>
        <taxon>Ovalentaria</taxon>
        <taxon>Blenniimorphae</taxon>
        <taxon>Blenniiformes</taxon>
        <taxon>Blennioidei</taxon>
        <taxon>Blenniidae</taxon>
        <taxon>Salariinae</taxon>
        <taxon>Salarias</taxon>
    </lineage>
</organism>
<dbReference type="Proteomes" id="UP000472267">
    <property type="component" value="Chromosome 11"/>
</dbReference>
<evidence type="ECO:0000259" key="8">
    <source>
        <dbReference type="PROSITE" id="PS51225"/>
    </source>
</evidence>
<feature type="transmembrane region" description="Helical" evidence="7">
    <location>
        <begin position="88"/>
        <end position="108"/>
    </location>
</feature>
<proteinExistence type="predicted"/>
<feature type="transmembrane region" description="Helical" evidence="7">
    <location>
        <begin position="120"/>
        <end position="138"/>
    </location>
</feature>
<dbReference type="AlphaFoldDB" id="A0A672FHJ4"/>
<reference evidence="9" key="3">
    <citation type="submission" date="2025-09" db="UniProtKB">
        <authorList>
            <consortium name="Ensembl"/>
        </authorList>
    </citation>
    <scope>IDENTIFICATION</scope>
</reference>
<feature type="domain" description="MARVEL" evidence="8">
    <location>
        <begin position="22"/>
        <end position="142"/>
    </location>
</feature>
<evidence type="ECO:0000313" key="9">
    <source>
        <dbReference type="Ensembl" id="ENSSFAP00005005302.1"/>
    </source>
</evidence>
<dbReference type="GO" id="GO:0016020">
    <property type="term" value="C:membrane"/>
    <property type="evidence" value="ECO:0007669"/>
    <property type="project" value="UniProtKB-SubCell"/>
</dbReference>
<dbReference type="InterPro" id="IPR008253">
    <property type="entry name" value="Marvel"/>
</dbReference>
<protein>
    <recommendedName>
        <fullName evidence="8">MARVEL domain-containing protein</fullName>
    </recommendedName>
</protein>
<evidence type="ECO:0000256" key="5">
    <source>
        <dbReference type="PROSITE-ProRule" id="PRU00581"/>
    </source>
</evidence>
<dbReference type="InterPro" id="IPR050578">
    <property type="entry name" value="MARVEL-CKLF_proteins"/>
</dbReference>
<feature type="transmembrane region" description="Helical" evidence="7">
    <location>
        <begin position="49"/>
        <end position="76"/>
    </location>
</feature>
<feature type="region of interest" description="Disordered" evidence="6">
    <location>
        <begin position="147"/>
        <end position="173"/>
    </location>
</feature>
<evidence type="ECO:0000256" key="6">
    <source>
        <dbReference type="SAM" id="MobiDB-lite"/>
    </source>
</evidence>
<sequence>VYRSIHSINTSGGLPACFVSGWWFAVPQLLSFVAFVLEESVFICTSCTPLYFFEFVSCTAFLFTLLLLILLSTSLYQRIGITCWPQLDFIYTGIIAVFLLISSIVFAADNTGSSLERGAVAFGFLAMVAFAADFLYVLKEHGHPFKRGAPPQEDMESAAPEGEKLNPPVNGTE</sequence>
<dbReference type="PANTHER" id="PTHR22776">
    <property type="entry name" value="MARVEL-CONTAINING POTENTIAL LIPID RAFT-ASSOCIATED PROTEIN"/>
    <property type="match status" value="1"/>
</dbReference>
<reference evidence="9" key="2">
    <citation type="submission" date="2025-08" db="UniProtKB">
        <authorList>
            <consortium name="Ensembl"/>
        </authorList>
    </citation>
    <scope>IDENTIFICATION</scope>
</reference>
<evidence type="ECO:0000256" key="3">
    <source>
        <dbReference type="ARBA" id="ARBA00022989"/>
    </source>
</evidence>
<keyword evidence="4 5" id="KW-0472">Membrane</keyword>